<name>A0A0A9B3G5_ARUDO</name>
<accession>A0A0A9B3G5</accession>
<reference evidence="1" key="1">
    <citation type="submission" date="2014-09" db="EMBL/GenBank/DDBJ databases">
        <authorList>
            <person name="Magalhaes I.L.F."/>
            <person name="Oliveira U."/>
            <person name="Santos F.R."/>
            <person name="Vidigal T.H.D.A."/>
            <person name="Brescovit A.D."/>
            <person name="Santos A.J."/>
        </authorList>
    </citation>
    <scope>NUCLEOTIDE SEQUENCE</scope>
    <source>
        <tissue evidence="1">Shoot tissue taken approximately 20 cm above the soil surface</tissue>
    </source>
</reference>
<evidence type="ECO:0000313" key="1">
    <source>
        <dbReference type="EMBL" id="JAD56658.1"/>
    </source>
</evidence>
<sequence length="20" mass="2215">MVIIILQVGVLSRNCMLLQA</sequence>
<protein>
    <submittedName>
        <fullName evidence="1">Uncharacterized protein</fullName>
    </submittedName>
</protein>
<reference evidence="1" key="2">
    <citation type="journal article" date="2015" name="Data Brief">
        <title>Shoot transcriptome of the giant reed, Arundo donax.</title>
        <authorList>
            <person name="Barrero R.A."/>
            <person name="Guerrero F.D."/>
            <person name="Moolhuijzen P."/>
            <person name="Goolsby J.A."/>
            <person name="Tidwell J."/>
            <person name="Bellgard S.E."/>
            <person name="Bellgard M.I."/>
        </authorList>
    </citation>
    <scope>NUCLEOTIDE SEQUENCE</scope>
    <source>
        <tissue evidence="1">Shoot tissue taken approximately 20 cm above the soil surface</tissue>
    </source>
</reference>
<organism evidence="1">
    <name type="scientific">Arundo donax</name>
    <name type="common">Giant reed</name>
    <name type="synonym">Donax arundinaceus</name>
    <dbReference type="NCBI Taxonomy" id="35708"/>
    <lineage>
        <taxon>Eukaryota</taxon>
        <taxon>Viridiplantae</taxon>
        <taxon>Streptophyta</taxon>
        <taxon>Embryophyta</taxon>
        <taxon>Tracheophyta</taxon>
        <taxon>Spermatophyta</taxon>
        <taxon>Magnoliopsida</taxon>
        <taxon>Liliopsida</taxon>
        <taxon>Poales</taxon>
        <taxon>Poaceae</taxon>
        <taxon>PACMAD clade</taxon>
        <taxon>Arundinoideae</taxon>
        <taxon>Arundineae</taxon>
        <taxon>Arundo</taxon>
    </lineage>
</organism>
<dbReference type="AlphaFoldDB" id="A0A0A9B3G5"/>
<dbReference type="EMBL" id="GBRH01241237">
    <property type="protein sequence ID" value="JAD56658.1"/>
    <property type="molecule type" value="Transcribed_RNA"/>
</dbReference>
<proteinExistence type="predicted"/>